<organism evidence="7 8">
    <name type="scientific">Hypericibacter terrae</name>
    <dbReference type="NCBI Taxonomy" id="2602015"/>
    <lineage>
        <taxon>Bacteria</taxon>
        <taxon>Pseudomonadati</taxon>
        <taxon>Pseudomonadota</taxon>
        <taxon>Alphaproteobacteria</taxon>
        <taxon>Rhodospirillales</taxon>
        <taxon>Dongiaceae</taxon>
        <taxon>Hypericibacter</taxon>
    </lineage>
</organism>
<dbReference type="Gene3D" id="3.40.190.10">
    <property type="entry name" value="Periplasmic binding protein-like II"/>
    <property type="match status" value="2"/>
</dbReference>
<evidence type="ECO:0000256" key="4">
    <source>
        <dbReference type="ARBA" id="ARBA00022764"/>
    </source>
</evidence>
<evidence type="ECO:0000313" key="8">
    <source>
        <dbReference type="Proteomes" id="UP000326202"/>
    </source>
</evidence>
<dbReference type="RefSeq" id="WP_151178617.1">
    <property type="nucleotide sequence ID" value="NZ_CP042906.1"/>
</dbReference>
<dbReference type="GO" id="GO:0019808">
    <property type="term" value="F:polyamine binding"/>
    <property type="evidence" value="ECO:0007669"/>
    <property type="project" value="InterPro"/>
</dbReference>
<dbReference type="EMBL" id="CP042906">
    <property type="protein sequence ID" value="QEX18460.1"/>
    <property type="molecule type" value="Genomic_DNA"/>
</dbReference>
<dbReference type="InterPro" id="IPR006059">
    <property type="entry name" value="SBP"/>
</dbReference>
<dbReference type="PANTHER" id="PTHR30222:SF17">
    <property type="entry name" value="SPERMIDINE_PUTRESCINE-BINDING PERIPLASMIC PROTEIN"/>
    <property type="match status" value="1"/>
</dbReference>
<comment type="subcellular location">
    <subcellularLocation>
        <location evidence="1 5">Periplasm</location>
    </subcellularLocation>
</comment>
<evidence type="ECO:0000256" key="5">
    <source>
        <dbReference type="PIRNR" id="PIRNR019574"/>
    </source>
</evidence>
<dbReference type="GO" id="GO:0042597">
    <property type="term" value="C:periplasmic space"/>
    <property type="evidence" value="ECO:0007669"/>
    <property type="project" value="UniProtKB-SubCell"/>
</dbReference>
<sequence>MNRFSAPRFSRRNFLAGTGAAAVGVSLSTFAKKGWAEEAKKLNVYNWDTYIGQTTLQTFTNKTGIAVQYDLYANNEELFAKLKAGNPGYDVIFPSDYMIESMAKLNMLMAIDHSKIPNLANINPAKQFSDPAFNPGLKFGVPYMWGTIGIGYRKSKVQEPKSWKVLFEDSSHAGKIALLADMRSVLGIALIYLGYSINSTNEAEVQKAKELLIKQKPNIKAFAPDSGQDMLLSGECDLVMEWNGDIISVMAEDQDLAYVVPDEGTQVWTDNVCIPTGAPHPDNAHAFLNHLLDAQVNAEIANTIKYATADKAAQAYIAKEDLENPAIYPPEEVVAKSESLVDVGEFTPIYDKAWTEIQAS</sequence>
<dbReference type="KEGG" id="htq:FRZ44_37670"/>
<comment type="function">
    <text evidence="5">Required for the activity of the bacterial periplasmic transport system of putrescine.</text>
</comment>
<dbReference type="Pfam" id="PF13416">
    <property type="entry name" value="SBP_bac_8"/>
    <property type="match status" value="1"/>
</dbReference>
<keyword evidence="3" id="KW-0732">Signal</keyword>
<dbReference type="PROSITE" id="PS51318">
    <property type="entry name" value="TAT"/>
    <property type="match status" value="1"/>
</dbReference>
<dbReference type="InterPro" id="IPR019546">
    <property type="entry name" value="TAT_signal_bac_arc"/>
</dbReference>
<evidence type="ECO:0000256" key="2">
    <source>
        <dbReference type="ARBA" id="ARBA00022448"/>
    </source>
</evidence>
<gene>
    <name evidence="7" type="ORF">FRZ44_37670</name>
</gene>
<evidence type="ECO:0000256" key="1">
    <source>
        <dbReference type="ARBA" id="ARBA00004418"/>
    </source>
</evidence>
<dbReference type="GO" id="GO:0015846">
    <property type="term" value="P:polyamine transport"/>
    <property type="evidence" value="ECO:0007669"/>
    <property type="project" value="InterPro"/>
</dbReference>
<dbReference type="Proteomes" id="UP000326202">
    <property type="component" value="Chromosome"/>
</dbReference>
<dbReference type="PANTHER" id="PTHR30222">
    <property type="entry name" value="SPERMIDINE/PUTRESCINE-BINDING PERIPLASMIC PROTEIN"/>
    <property type="match status" value="1"/>
</dbReference>
<keyword evidence="2 5" id="KW-0813">Transport</keyword>
<dbReference type="NCBIfam" id="TIGR01409">
    <property type="entry name" value="TAT_signal_seq"/>
    <property type="match status" value="1"/>
</dbReference>
<evidence type="ECO:0000256" key="3">
    <source>
        <dbReference type="ARBA" id="ARBA00022729"/>
    </source>
</evidence>
<dbReference type="PIRSF" id="PIRSF019574">
    <property type="entry name" value="Periplasmic_polyamine_BP"/>
    <property type="match status" value="1"/>
</dbReference>
<comment type="similarity">
    <text evidence="5">Belongs to the bacterial solute-binding protein PotD/PotF family.</text>
</comment>
<evidence type="ECO:0000313" key="7">
    <source>
        <dbReference type="EMBL" id="QEX18460.1"/>
    </source>
</evidence>
<proteinExistence type="inferred from homology"/>
<accession>A0A5J6MQX5</accession>
<dbReference type="AlphaFoldDB" id="A0A5J6MQX5"/>
<keyword evidence="4 5" id="KW-0574">Periplasm</keyword>
<dbReference type="InterPro" id="IPR006311">
    <property type="entry name" value="TAT_signal"/>
</dbReference>
<dbReference type="OrthoDB" id="9769319at2"/>
<dbReference type="SUPFAM" id="SSF53850">
    <property type="entry name" value="Periplasmic binding protein-like II"/>
    <property type="match status" value="1"/>
</dbReference>
<reference evidence="7 8" key="1">
    <citation type="submission" date="2019-08" db="EMBL/GenBank/DDBJ databases">
        <title>Hyperibacter terrae gen. nov., sp. nov. and Hyperibacter viscosus sp. nov., two new members in the family Rhodospirillaceae isolated from the rhizosphere of Hypericum perforatum.</title>
        <authorList>
            <person name="Noviana Z."/>
        </authorList>
    </citation>
    <scope>NUCLEOTIDE SEQUENCE [LARGE SCALE GENOMIC DNA]</scope>
    <source>
        <strain evidence="7 8">R5913</strain>
    </source>
</reference>
<feature type="binding site" evidence="6">
    <location>
        <position position="97"/>
    </location>
    <ligand>
        <name>spermidine</name>
        <dbReference type="ChEBI" id="CHEBI:57834"/>
    </ligand>
</feature>
<dbReference type="CDD" id="cd13590">
    <property type="entry name" value="PBP2_PotD_PotF_like"/>
    <property type="match status" value="1"/>
</dbReference>
<keyword evidence="8" id="KW-1185">Reference proteome</keyword>
<dbReference type="PRINTS" id="PR00909">
    <property type="entry name" value="SPERMDNBNDNG"/>
</dbReference>
<dbReference type="InterPro" id="IPR001188">
    <property type="entry name" value="Sperm_putr-bd"/>
</dbReference>
<evidence type="ECO:0000256" key="6">
    <source>
        <dbReference type="PIRSR" id="PIRSR019574-1"/>
    </source>
</evidence>
<name>A0A5J6MQX5_9PROT</name>
<protein>
    <recommendedName>
        <fullName evidence="5">Putrescine-binding periplasmic protein</fullName>
    </recommendedName>
</protein>